<comment type="caution">
    <text evidence="1">The sequence shown here is derived from an EMBL/GenBank/DDBJ whole genome shotgun (WGS) entry which is preliminary data.</text>
</comment>
<organism evidence="1 2">
    <name type="scientific">Oceanobacter antarcticus</name>
    <dbReference type="NCBI Taxonomy" id="3133425"/>
    <lineage>
        <taxon>Bacteria</taxon>
        <taxon>Pseudomonadati</taxon>
        <taxon>Pseudomonadota</taxon>
        <taxon>Gammaproteobacteria</taxon>
        <taxon>Oceanospirillales</taxon>
        <taxon>Oceanospirillaceae</taxon>
        <taxon>Oceanobacter</taxon>
    </lineage>
</organism>
<evidence type="ECO:0000313" key="1">
    <source>
        <dbReference type="EMBL" id="MFK4750781.1"/>
    </source>
</evidence>
<name>A0ABW8NCU2_9GAMM</name>
<evidence type="ECO:0000313" key="2">
    <source>
        <dbReference type="Proteomes" id="UP001620597"/>
    </source>
</evidence>
<dbReference type="InterPro" id="IPR042184">
    <property type="entry name" value="YqeY/Aim41_N"/>
</dbReference>
<dbReference type="SUPFAM" id="SSF89095">
    <property type="entry name" value="GatB/YqeY motif"/>
    <property type="match status" value="1"/>
</dbReference>
<dbReference type="InterPro" id="IPR003789">
    <property type="entry name" value="Asn/Gln_tRNA_amidoTrase-B-like"/>
</dbReference>
<dbReference type="PANTHER" id="PTHR28055:SF1">
    <property type="entry name" value="ALTERED INHERITANCE OF MITOCHONDRIA PROTEIN 41, MITOCHONDRIAL"/>
    <property type="match status" value="1"/>
</dbReference>
<proteinExistence type="predicted"/>
<dbReference type="Gene3D" id="1.10.10.410">
    <property type="match status" value="1"/>
</dbReference>
<dbReference type="RefSeq" id="WP_416204374.1">
    <property type="nucleotide sequence ID" value="NZ_JBBKTX010000001.1"/>
</dbReference>
<dbReference type="Gene3D" id="1.10.1510.10">
    <property type="entry name" value="Uncharacterised protein YqeY/AIM41 PF09424, N-terminal domain"/>
    <property type="match status" value="1"/>
</dbReference>
<keyword evidence="2" id="KW-1185">Reference proteome</keyword>
<reference evidence="1 2" key="1">
    <citation type="submission" date="2024-03" db="EMBL/GenBank/DDBJ databases">
        <title>High-quality draft genome sequence of Oceanobacter sp. wDCs-4.</title>
        <authorList>
            <person name="Dong C."/>
        </authorList>
    </citation>
    <scope>NUCLEOTIDE SEQUENCE [LARGE SCALE GENOMIC DNA]</scope>
    <source>
        <strain evidence="2">wDCs-4</strain>
    </source>
</reference>
<sequence length="148" mass="16224">MSTLVEQVKAAVKDAMRAKQKDRLGALRMLTAEFKRVEVDERIDVDDARALVILDKMTKQRRDSLAQYTAAGRDELAAVEQFEIDVLSEFLPTALSEDELSQLVADAIAQSGAASVQDMGNVMGILKPQVQGRADMAQVSRMVKSQLG</sequence>
<dbReference type="InterPro" id="IPR019004">
    <property type="entry name" value="YqeY/Aim41"/>
</dbReference>
<protein>
    <submittedName>
        <fullName evidence="1">GatB/YqeY domain-containing protein</fullName>
    </submittedName>
</protein>
<dbReference type="PANTHER" id="PTHR28055">
    <property type="entry name" value="ALTERED INHERITANCE OF MITOCHONDRIA PROTEIN 41, MITOCHONDRIAL"/>
    <property type="match status" value="1"/>
</dbReference>
<accession>A0ABW8NCU2</accession>
<gene>
    <name evidence="1" type="ORF">WG929_00015</name>
</gene>
<dbReference type="Proteomes" id="UP001620597">
    <property type="component" value="Unassembled WGS sequence"/>
</dbReference>
<dbReference type="Pfam" id="PF09424">
    <property type="entry name" value="YqeY"/>
    <property type="match status" value="1"/>
</dbReference>
<dbReference type="InterPro" id="IPR023168">
    <property type="entry name" value="GatB_Yqey_C_2"/>
</dbReference>
<dbReference type="EMBL" id="JBBKTX010000001">
    <property type="protein sequence ID" value="MFK4750781.1"/>
    <property type="molecule type" value="Genomic_DNA"/>
</dbReference>